<dbReference type="AlphaFoldDB" id="A0A4R2KT87"/>
<feature type="chain" id="PRO_5020263837" evidence="3">
    <location>
        <begin position="35"/>
        <end position="1056"/>
    </location>
</feature>
<keyword evidence="6" id="KW-1185">Reference proteome</keyword>
<evidence type="ECO:0000313" key="6">
    <source>
        <dbReference type="Proteomes" id="UP000294980"/>
    </source>
</evidence>
<keyword evidence="1" id="KW-0677">Repeat</keyword>
<feature type="region of interest" description="Disordered" evidence="2">
    <location>
        <begin position="1035"/>
        <end position="1056"/>
    </location>
</feature>
<comment type="caution">
    <text evidence="5">The sequence shown here is derived from an EMBL/GenBank/DDBJ whole genome shotgun (WGS) entry which is preliminary data.</text>
</comment>
<evidence type="ECO:0000256" key="3">
    <source>
        <dbReference type="SAM" id="SignalP"/>
    </source>
</evidence>
<dbReference type="SUPFAM" id="SSF50939">
    <property type="entry name" value="Sialidases"/>
    <property type="match status" value="2"/>
</dbReference>
<dbReference type="InterPro" id="IPR015943">
    <property type="entry name" value="WD40/YVTN_repeat-like_dom_sf"/>
</dbReference>
<dbReference type="PANTHER" id="PTHR43739">
    <property type="entry name" value="XYLOGLUCANASE (EUROFUNG)"/>
    <property type="match status" value="1"/>
</dbReference>
<organism evidence="5 6">
    <name type="scientific">Chromatocurvus halotolerans</name>
    <dbReference type="NCBI Taxonomy" id="1132028"/>
    <lineage>
        <taxon>Bacteria</taxon>
        <taxon>Pseudomonadati</taxon>
        <taxon>Pseudomonadota</taxon>
        <taxon>Gammaproteobacteria</taxon>
        <taxon>Cellvibrionales</taxon>
        <taxon>Halieaceae</taxon>
        <taxon>Chromatocurvus</taxon>
    </lineage>
</organism>
<proteinExistence type="predicted"/>
<dbReference type="EMBL" id="SLWX01000003">
    <property type="protein sequence ID" value="TCO77024.1"/>
    <property type="molecule type" value="Genomic_DNA"/>
</dbReference>
<evidence type="ECO:0000256" key="2">
    <source>
        <dbReference type="SAM" id="MobiDB-lite"/>
    </source>
</evidence>
<name>A0A4R2KT87_9GAMM</name>
<dbReference type="InterPro" id="IPR036278">
    <property type="entry name" value="Sialidase_sf"/>
</dbReference>
<reference evidence="5 6" key="1">
    <citation type="submission" date="2019-03" db="EMBL/GenBank/DDBJ databases">
        <title>Genomic Encyclopedia of Type Strains, Phase IV (KMG-IV): sequencing the most valuable type-strain genomes for metagenomic binning, comparative biology and taxonomic classification.</title>
        <authorList>
            <person name="Goeker M."/>
        </authorList>
    </citation>
    <scope>NUCLEOTIDE SEQUENCE [LARGE SCALE GENOMIC DNA]</scope>
    <source>
        <strain evidence="5 6">DSM 23344</strain>
    </source>
</reference>
<keyword evidence="3" id="KW-0732">Signal</keyword>
<dbReference type="Pfam" id="PF15902">
    <property type="entry name" value="Sortilin-Vps10"/>
    <property type="match status" value="1"/>
</dbReference>
<dbReference type="GO" id="GO:0010411">
    <property type="term" value="P:xyloglucan metabolic process"/>
    <property type="evidence" value="ECO:0007669"/>
    <property type="project" value="TreeGrafter"/>
</dbReference>
<dbReference type="CDD" id="cd15482">
    <property type="entry name" value="Sialidase_non-viral"/>
    <property type="match status" value="2"/>
</dbReference>
<dbReference type="Gene3D" id="2.130.10.10">
    <property type="entry name" value="YVTN repeat-like/Quinoprotein amine dehydrogenase"/>
    <property type="match status" value="4"/>
</dbReference>
<dbReference type="RefSeq" id="WP_117317455.1">
    <property type="nucleotide sequence ID" value="NZ_QQSW01000008.1"/>
</dbReference>
<accession>A0A4R2KT87</accession>
<sequence length="1056" mass="116267">MPRVIVPVSALRRCARSLFIFGVAALLPVPAALAAAPDGLSETDLSALQWREVGTAATSGRITRFAVHPDDVRVIYTATASGGLWKTVNAGTTWEPIFEQQSSVSMGDVALAPSNPDIVWVGTGEQNSVRSSQFGNGVYRSDDAGKTWQHMGLEDSRHIGRILIHPDNPDVVYVAAMGSLWGPNPERGLYRTTDGGDTWTQLLSPSEFTGVVEVQMHPQNPDVLFAATFQRERRMWSMVGGGDEGGLFRSNDGGDTWRRVGNGFPEDAVGRVGVTFCPSQPDTLYATAVGPDGGTFRSTDGGDSWERRNAKVQSHWYYGELVCDPENPDRVYAPMTPLLMSEDGGETFDNIAQTMVHADHHTLWVNPDDPEHLMSGNDGGVYTSRDGGDTWQWTSNLPVMQLYTVSVDMQEPFYHVYGGTQDNGSWSGPIGTRYADGITNEDWMFISGGDGFYSVADPTDANIIYSQSQYGVLYRTDRKSGEQRRIQPWQPQDGEFPPYRWNWSSPFVISPHDSRTLYFGANVVFRSKDRGTSWERISPDLTRQVSRDELPLQGRVQPSDAIDLHSSTAMYGNLHSLAESTLRRGLLAAGTDDGLVQVSRDGGRNWQRSDTFPGVPEMMKVGMLAWSATEEGTLFVVFDGHKDNDFRPHVVRSDDFGGTWRNITSNLPEFGPTRSIAVHPRNGDLLFVGTEFGVYASRDGGDHWLALRSGLPTNSVQGMVVHPRENDLVIGTHGRGFWVLDELSLLESLTPEVVGGHSYLATPRPATQIRDVNRGRKNFGHSYWSAENPPRGSILDYWIGEAAEGEAVTVEVLDRRGNTLRRIAESTAERGAQRVVWDLRHEAPPSDSTSSWRTPVGRFVPAGDYQVRLTVGDQVHTQPLSVRRDPAVDVSDRDSRGRETVLALQAQLLTAAYHAGKAVDAGVEQTEALLSSLDESAADPALREQAQAAVEEARRLHIAMRGEALGNAQQETRLPLADLTLRLYMTTESWSGAPTPAQRELTEAAHRDMSRVLAELRPFLETALPALRDSAEQADVAWPADSLPEAPAENLIPDYR</sequence>
<evidence type="ECO:0000256" key="1">
    <source>
        <dbReference type="ARBA" id="ARBA00022737"/>
    </source>
</evidence>
<evidence type="ECO:0000313" key="5">
    <source>
        <dbReference type="EMBL" id="TCO77024.1"/>
    </source>
</evidence>
<feature type="signal peptide" evidence="3">
    <location>
        <begin position="1"/>
        <end position="34"/>
    </location>
</feature>
<dbReference type="Gene3D" id="2.60.40.4070">
    <property type="match status" value="1"/>
</dbReference>
<dbReference type="OrthoDB" id="5664384at2"/>
<dbReference type="InterPro" id="IPR031778">
    <property type="entry name" value="Sortilin_N"/>
</dbReference>
<dbReference type="Proteomes" id="UP000294980">
    <property type="component" value="Unassembled WGS sequence"/>
</dbReference>
<gene>
    <name evidence="5" type="ORF">EV688_10337</name>
</gene>
<dbReference type="InterPro" id="IPR052025">
    <property type="entry name" value="Xyloglucanase_GH74"/>
</dbReference>
<feature type="domain" description="Sortilin N-terminal" evidence="4">
    <location>
        <begin position="138"/>
        <end position="227"/>
    </location>
</feature>
<evidence type="ECO:0000259" key="4">
    <source>
        <dbReference type="Pfam" id="PF15902"/>
    </source>
</evidence>
<protein>
    <submittedName>
        <fullName evidence="5">Photosystem II stability/assembly factor-like uncharacterized protein</fullName>
    </submittedName>
</protein>
<dbReference type="PANTHER" id="PTHR43739:SF5">
    <property type="entry name" value="EXO-ALPHA-SIALIDASE"/>
    <property type="match status" value="1"/>
</dbReference>